<dbReference type="GO" id="GO:0016989">
    <property type="term" value="F:sigma factor antagonist activity"/>
    <property type="evidence" value="ECO:0007669"/>
    <property type="project" value="TreeGrafter"/>
</dbReference>
<dbReference type="RefSeq" id="WP_110400376.1">
    <property type="nucleotide sequence ID" value="NZ_QJJS01000006.1"/>
</dbReference>
<dbReference type="GO" id="GO:0006417">
    <property type="term" value="P:regulation of translation"/>
    <property type="evidence" value="ECO:0007669"/>
    <property type="project" value="TreeGrafter"/>
</dbReference>
<evidence type="ECO:0000256" key="1">
    <source>
        <dbReference type="SAM" id="MobiDB-lite"/>
    </source>
</evidence>
<proteinExistence type="predicted"/>
<protein>
    <submittedName>
        <fullName evidence="3">Anti-sigma-K factor RskA</fullName>
    </submittedName>
</protein>
<dbReference type="AlphaFoldDB" id="A0A318H0P3"/>
<accession>A0A318H0P3</accession>
<dbReference type="PANTHER" id="PTHR37461:SF1">
    <property type="entry name" value="ANTI-SIGMA-K FACTOR RSKA"/>
    <property type="match status" value="1"/>
</dbReference>
<keyword evidence="4" id="KW-1185">Reference proteome</keyword>
<comment type="caution">
    <text evidence="3">The sequence shown here is derived from an EMBL/GenBank/DDBJ whole genome shotgun (WGS) entry which is preliminary data.</text>
</comment>
<evidence type="ECO:0000313" key="4">
    <source>
        <dbReference type="Proteomes" id="UP000247811"/>
    </source>
</evidence>
<dbReference type="InterPro" id="IPR051474">
    <property type="entry name" value="Anti-sigma-K/W_factor"/>
</dbReference>
<dbReference type="Proteomes" id="UP000247811">
    <property type="component" value="Unassembled WGS sequence"/>
</dbReference>
<name>A0A318H0P3_9BURK</name>
<feature type="domain" description="Anti-sigma K factor RskA C-terminal" evidence="2">
    <location>
        <begin position="100"/>
        <end position="217"/>
    </location>
</feature>
<organism evidence="3 4">
    <name type="scientific">Sphaerotilus hippei</name>
    <dbReference type="NCBI Taxonomy" id="744406"/>
    <lineage>
        <taxon>Bacteria</taxon>
        <taxon>Pseudomonadati</taxon>
        <taxon>Pseudomonadota</taxon>
        <taxon>Betaproteobacteria</taxon>
        <taxon>Burkholderiales</taxon>
        <taxon>Sphaerotilaceae</taxon>
        <taxon>Sphaerotilus</taxon>
    </lineage>
</organism>
<gene>
    <name evidence="3" type="ORF">C7444_10661</name>
</gene>
<dbReference type="Pfam" id="PF10099">
    <property type="entry name" value="RskA_C"/>
    <property type="match status" value="1"/>
</dbReference>
<evidence type="ECO:0000259" key="2">
    <source>
        <dbReference type="Pfam" id="PF10099"/>
    </source>
</evidence>
<reference evidence="3 4" key="1">
    <citation type="submission" date="2018-05" db="EMBL/GenBank/DDBJ databases">
        <title>Genomic Encyclopedia of Type Strains, Phase IV (KMG-IV): sequencing the most valuable type-strain genomes for metagenomic binning, comparative biology and taxonomic classification.</title>
        <authorList>
            <person name="Goeker M."/>
        </authorList>
    </citation>
    <scope>NUCLEOTIDE SEQUENCE [LARGE SCALE GENOMIC DNA]</scope>
    <source>
        <strain evidence="3 4">DSM 566</strain>
    </source>
</reference>
<dbReference type="GO" id="GO:0005886">
    <property type="term" value="C:plasma membrane"/>
    <property type="evidence" value="ECO:0007669"/>
    <property type="project" value="InterPro"/>
</dbReference>
<evidence type="ECO:0000313" key="3">
    <source>
        <dbReference type="EMBL" id="PXW96543.1"/>
    </source>
</evidence>
<dbReference type="InterPro" id="IPR018764">
    <property type="entry name" value="RskA_C"/>
</dbReference>
<sequence length="225" mass="23293">MDYSRPELAQRLAAEYVVGTLHGGARRRFESLLPAHPGLRQAVWQWQDRLMPLTASVPPVPPSPRVWAGIQSTLFAPPASGEAGPWWQRLRVWQGLCAAAGACSLALLVALGLPAPVQPPVVVVMNSEQGPATFVASVSADGRSLVLKPLGGMALSATQALELWAVPPQGAPRSLGLVSAQGATTVRRAELLQGTAAFAVSIEPPGGSPTGAPTGPVVSAGKLEL</sequence>
<dbReference type="PANTHER" id="PTHR37461">
    <property type="entry name" value="ANTI-SIGMA-K FACTOR RSKA"/>
    <property type="match status" value="1"/>
</dbReference>
<feature type="region of interest" description="Disordered" evidence="1">
    <location>
        <begin position="202"/>
        <end position="225"/>
    </location>
</feature>
<dbReference type="EMBL" id="QJJS01000006">
    <property type="protein sequence ID" value="PXW96543.1"/>
    <property type="molecule type" value="Genomic_DNA"/>
</dbReference>
<dbReference type="OrthoDB" id="8617430at2"/>